<dbReference type="InterPro" id="IPR000073">
    <property type="entry name" value="AB_hydrolase_1"/>
</dbReference>
<evidence type="ECO:0000256" key="1">
    <source>
        <dbReference type="ARBA" id="ARBA00022801"/>
    </source>
</evidence>
<dbReference type="SUPFAM" id="SSF53474">
    <property type="entry name" value="alpha/beta-Hydrolases"/>
    <property type="match status" value="1"/>
</dbReference>
<dbReference type="GO" id="GO:0016020">
    <property type="term" value="C:membrane"/>
    <property type="evidence" value="ECO:0007669"/>
    <property type="project" value="TreeGrafter"/>
</dbReference>
<dbReference type="AlphaFoldDB" id="A0A1E5H133"/>
<reference evidence="4" key="1">
    <citation type="submission" date="2016-09" db="EMBL/GenBank/DDBJ databases">
        <authorList>
            <person name="Gulvik C.A."/>
        </authorList>
    </citation>
    <scope>NUCLEOTIDE SEQUENCE [LARGE SCALE GENOMIC DNA]</scope>
    <source>
        <strain evidence="4">LMG 26306</strain>
    </source>
</reference>
<dbReference type="InterPro" id="IPR050266">
    <property type="entry name" value="AB_hydrolase_sf"/>
</dbReference>
<evidence type="ECO:0000259" key="2">
    <source>
        <dbReference type="Pfam" id="PF00561"/>
    </source>
</evidence>
<protein>
    <submittedName>
        <fullName evidence="3">Alpha/beta hydrolase</fullName>
    </submittedName>
</protein>
<dbReference type="EMBL" id="MIKB01000003">
    <property type="protein sequence ID" value="OEG18606.1"/>
    <property type="molecule type" value="Genomic_DNA"/>
</dbReference>
<keyword evidence="4" id="KW-1185">Reference proteome</keyword>
<feature type="domain" description="AB hydrolase-1" evidence="2">
    <location>
        <begin position="26"/>
        <end position="123"/>
    </location>
</feature>
<dbReference type="OrthoDB" id="9805423at2"/>
<dbReference type="STRING" id="903983.BCR23_13655"/>
<evidence type="ECO:0000313" key="3">
    <source>
        <dbReference type="EMBL" id="OEG18606.1"/>
    </source>
</evidence>
<dbReference type="PATRIC" id="fig|903983.4.peg.821"/>
<dbReference type="RefSeq" id="WP_069634152.1">
    <property type="nucleotide sequence ID" value="NZ_JXKZ01000014.1"/>
</dbReference>
<dbReference type="Gene3D" id="3.40.50.1820">
    <property type="entry name" value="alpha/beta hydrolase"/>
    <property type="match status" value="2"/>
</dbReference>
<dbReference type="PRINTS" id="PR00111">
    <property type="entry name" value="ABHYDROLASE"/>
</dbReference>
<keyword evidence="1 3" id="KW-0378">Hydrolase</keyword>
<dbReference type="InterPro" id="IPR029058">
    <property type="entry name" value="AB_hydrolase_fold"/>
</dbReference>
<name>A0A1E5H133_9ENTE</name>
<comment type="caution">
    <text evidence="3">The sequence shown here is derived from an EMBL/GenBank/DDBJ whole genome shotgun (WGS) entry which is preliminary data.</text>
</comment>
<dbReference type="Pfam" id="PF00561">
    <property type="entry name" value="Abhydrolase_1"/>
    <property type="match status" value="1"/>
</dbReference>
<dbReference type="Proteomes" id="UP000094764">
    <property type="component" value="Unassembled WGS sequence"/>
</dbReference>
<accession>A0A1E5H133</accession>
<gene>
    <name evidence="3" type="ORF">BCR23_13655</name>
</gene>
<dbReference type="PANTHER" id="PTHR43798">
    <property type="entry name" value="MONOACYLGLYCEROL LIPASE"/>
    <property type="match status" value="1"/>
</dbReference>
<dbReference type="GO" id="GO:0016787">
    <property type="term" value="F:hydrolase activity"/>
    <property type="evidence" value="ECO:0007669"/>
    <property type="project" value="UniProtKB-KW"/>
</dbReference>
<proteinExistence type="predicted"/>
<evidence type="ECO:0000313" key="4">
    <source>
        <dbReference type="Proteomes" id="UP000094764"/>
    </source>
</evidence>
<organism evidence="3 4">
    <name type="scientific">Enterococcus quebecensis</name>
    <dbReference type="NCBI Taxonomy" id="903983"/>
    <lineage>
        <taxon>Bacteria</taxon>
        <taxon>Bacillati</taxon>
        <taxon>Bacillota</taxon>
        <taxon>Bacilli</taxon>
        <taxon>Lactobacillales</taxon>
        <taxon>Enterococcaceae</taxon>
        <taxon>Enterococcus</taxon>
    </lineage>
</organism>
<sequence>MEKRKKTLLTTDNSSIYYEISGQGFPLFLLHGNGGSGKYFEKQVPEFSRSFNVFTVDSRGHGRSKNKSNFLSFEQMADDLHGIMEQENILQADIVGFSDGANLAMVFAKKYPEFVHRLVLNAGNTVVQGVSLPIRIVTVIEYICFRFLALFSKRAKNKSLVVGLMLRDIGISPLDLQQLSVKTLVIVGKYDIIKQSHSMFLAKEIPNASFVLVPKQGHSFAKKNPKVFNQEILTFLKEK</sequence>
<dbReference type="PANTHER" id="PTHR43798:SF31">
    <property type="entry name" value="AB HYDROLASE SUPERFAMILY PROTEIN YCLE"/>
    <property type="match status" value="1"/>
</dbReference>